<gene>
    <name evidence="1" type="ORF">BJ138DRAFT_1019760</name>
</gene>
<sequence length="715" mass="79228">MPPRGTKHKQKPKSQIKSTTQPPKRQHLTREQLEGLDIKIKEKFKWENGPYEFQMQAIAAQLQGQDVLVHTGTGAGKTAIAAGPHVHEWSKGKITIMVSPLIALHDEQVETFRNEFGLAAVAVNSSHGGCNIDVLEKIVSGEWQIVLISPEMLLSKHFIREVLNNTEFGKRVLSVVVDEAHVVSHWGAAFRKKYGTLGIIRSFLPRGTPLVAVSATLPARVRNDVLSKLQFSKNNYVSIDIGNDRPNVSIVVRGIQNTMNSFTDLDFVIPEGITDVTQIQKGFIYADNISLGTEISDHLNELLPLDLRNLGIIRPYNAAQSKEYRKAVMEQFRQGKVRILICTDAAGMGCNIPDIDFVIQWKIPASVSMFVQRAGRAARAKGRKGIAILLVEQTAFAVDILNQMSPDKSSRTTRKGKKGGEGKTYARMRGSRRGARGGKDDIVFLAEQPQIDSEATDEGLYVLIQTGTCHRKVLTQIYGNKTAVPTVPCCDICDPSLLDLTRPGLPPDNKRQSTIKRGEICKTVQLKLHGWRTEVRRRDLPKSLISPSAILPDSVLDLLSSVGPIESEGQLDQLVSGWVWYRRYGEELFKLMATLEIPPMKPLPKKPRGKKRTIADAEIETEDFGNGANISTQTAGEPLRKRQATNLEPMARATTNATKGTSAAFTLDINNVPTTVPSMFALRKPYHHGNVPPSAYNKLLWYPYTKAENPYLSAV</sequence>
<dbReference type="EMBL" id="MU268657">
    <property type="protein sequence ID" value="KAH7903998.1"/>
    <property type="molecule type" value="Genomic_DNA"/>
</dbReference>
<comment type="caution">
    <text evidence="1">The sequence shown here is derived from an EMBL/GenBank/DDBJ whole genome shotgun (WGS) entry which is preliminary data.</text>
</comment>
<keyword evidence="2" id="KW-1185">Reference proteome</keyword>
<protein>
    <submittedName>
        <fullName evidence="1">P-loop containing nucleoside triphosphate hydrolase protein</fullName>
    </submittedName>
</protein>
<name>A0ACB7ZT64_9AGAM</name>
<organism evidence="1 2">
    <name type="scientific">Hygrophoropsis aurantiaca</name>
    <dbReference type="NCBI Taxonomy" id="72124"/>
    <lineage>
        <taxon>Eukaryota</taxon>
        <taxon>Fungi</taxon>
        <taxon>Dikarya</taxon>
        <taxon>Basidiomycota</taxon>
        <taxon>Agaricomycotina</taxon>
        <taxon>Agaricomycetes</taxon>
        <taxon>Agaricomycetidae</taxon>
        <taxon>Boletales</taxon>
        <taxon>Coniophorineae</taxon>
        <taxon>Hygrophoropsidaceae</taxon>
        <taxon>Hygrophoropsis</taxon>
    </lineage>
</organism>
<reference evidence="1" key="1">
    <citation type="journal article" date="2021" name="New Phytol.">
        <title>Evolutionary innovations through gain and loss of genes in the ectomycorrhizal Boletales.</title>
        <authorList>
            <person name="Wu G."/>
            <person name="Miyauchi S."/>
            <person name="Morin E."/>
            <person name="Kuo A."/>
            <person name="Drula E."/>
            <person name="Varga T."/>
            <person name="Kohler A."/>
            <person name="Feng B."/>
            <person name="Cao Y."/>
            <person name="Lipzen A."/>
            <person name="Daum C."/>
            <person name="Hundley H."/>
            <person name="Pangilinan J."/>
            <person name="Johnson J."/>
            <person name="Barry K."/>
            <person name="LaButti K."/>
            <person name="Ng V."/>
            <person name="Ahrendt S."/>
            <person name="Min B."/>
            <person name="Choi I.G."/>
            <person name="Park H."/>
            <person name="Plett J.M."/>
            <person name="Magnuson J."/>
            <person name="Spatafora J.W."/>
            <person name="Nagy L.G."/>
            <person name="Henrissat B."/>
            <person name="Grigoriev I.V."/>
            <person name="Yang Z.L."/>
            <person name="Xu J."/>
            <person name="Martin F.M."/>
        </authorList>
    </citation>
    <scope>NUCLEOTIDE SEQUENCE</scope>
    <source>
        <strain evidence="1">ATCC 28755</strain>
    </source>
</reference>
<evidence type="ECO:0000313" key="1">
    <source>
        <dbReference type="EMBL" id="KAH7903998.1"/>
    </source>
</evidence>
<accession>A0ACB7ZT64</accession>
<keyword evidence="1" id="KW-0378">Hydrolase</keyword>
<proteinExistence type="predicted"/>
<dbReference type="Proteomes" id="UP000790377">
    <property type="component" value="Unassembled WGS sequence"/>
</dbReference>
<evidence type="ECO:0000313" key="2">
    <source>
        <dbReference type="Proteomes" id="UP000790377"/>
    </source>
</evidence>